<evidence type="ECO:0000313" key="7">
    <source>
        <dbReference type="EMBL" id="CAB4543420.1"/>
    </source>
</evidence>
<dbReference type="Gene3D" id="6.10.250.3150">
    <property type="match status" value="1"/>
</dbReference>
<dbReference type="InterPro" id="IPR051794">
    <property type="entry name" value="PG_Endopeptidase_C40"/>
</dbReference>
<feature type="coiled-coil region" evidence="5">
    <location>
        <begin position="177"/>
        <end position="218"/>
    </location>
</feature>
<dbReference type="SUPFAM" id="SSF54001">
    <property type="entry name" value="Cysteine proteinases"/>
    <property type="match status" value="1"/>
</dbReference>
<dbReference type="InterPro" id="IPR038765">
    <property type="entry name" value="Papain-like_cys_pep_sf"/>
</dbReference>
<evidence type="ECO:0000256" key="5">
    <source>
        <dbReference type="SAM" id="Coils"/>
    </source>
</evidence>
<evidence type="ECO:0000259" key="6">
    <source>
        <dbReference type="PROSITE" id="PS51935"/>
    </source>
</evidence>
<evidence type="ECO:0000256" key="4">
    <source>
        <dbReference type="ARBA" id="ARBA00022807"/>
    </source>
</evidence>
<evidence type="ECO:0000256" key="3">
    <source>
        <dbReference type="ARBA" id="ARBA00022801"/>
    </source>
</evidence>
<keyword evidence="2" id="KW-0645">Protease</keyword>
<dbReference type="PANTHER" id="PTHR47359">
    <property type="entry name" value="PEPTIDOGLYCAN DL-ENDOPEPTIDASE CWLO"/>
    <property type="match status" value="1"/>
</dbReference>
<dbReference type="PROSITE" id="PS51935">
    <property type="entry name" value="NLPC_P60"/>
    <property type="match status" value="1"/>
</dbReference>
<evidence type="ECO:0000313" key="8">
    <source>
        <dbReference type="EMBL" id="CAB4610565.1"/>
    </source>
</evidence>
<keyword evidence="3" id="KW-0378">Hydrolase</keyword>
<name>A0A6J6BW47_9ZZZZ</name>
<dbReference type="GO" id="GO:0006508">
    <property type="term" value="P:proteolysis"/>
    <property type="evidence" value="ECO:0007669"/>
    <property type="project" value="UniProtKB-KW"/>
</dbReference>
<feature type="domain" description="NlpC/P60" evidence="6">
    <location>
        <begin position="270"/>
        <end position="400"/>
    </location>
</feature>
<reference evidence="7" key="1">
    <citation type="submission" date="2020-05" db="EMBL/GenBank/DDBJ databases">
        <authorList>
            <person name="Chiriac C."/>
            <person name="Salcher M."/>
            <person name="Ghai R."/>
            <person name="Kavagutti S V."/>
        </authorList>
    </citation>
    <scope>NUCLEOTIDE SEQUENCE</scope>
</reference>
<keyword evidence="4" id="KW-0788">Thiol protease</keyword>
<comment type="similarity">
    <text evidence="1">Belongs to the peptidase C40 family.</text>
</comment>
<organism evidence="7">
    <name type="scientific">freshwater metagenome</name>
    <dbReference type="NCBI Taxonomy" id="449393"/>
    <lineage>
        <taxon>unclassified sequences</taxon>
        <taxon>metagenomes</taxon>
        <taxon>ecological metagenomes</taxon>
    </lineage>
</organism>
<dbReference type="Gene3D" id="3.90.1720.10">
    <property type="entry name" value="endopeptidase domain like (from Nostoc punctiforme)"/>
    <property type="match status" value="1"/>
</dbReference>
<dbReference type="GO" id="GO:0008234">
    <property type="term" value="F:cysteine-type peptidase activity"/>
    <property type="evidence" value="ECO:0007669"/>
    <property type="project" value="UniProtKB-KW"/>
</dbReference>
<evidence type="ECO:0000256" key="2">
    <source>
        <dbReference type="ARBA" id="ARBA00022670"/>
    </source>
</evidence>
<dbReference type="PANTHER" id="PTHR47359:SF3">
    <property type="entry name" value="NLP_P60 DOMAIN-CONTAINING PROTEIN-RELATED"/>
    <property type="match status" value="1"/>
</dbReference>
<feature type="coiled-coil region" evidence="5">
    <location>
        <begin position="81"/>
        <end position="122"/>
    </location>
</feature>
<evidence type="ECO:0000256" key="1">
    <source>
        <dbReference type="ARBA" id="ARBA00007074"/>
    </source>
</evidence>
<sequence length="400" mass="43403">MPRIRLILTATAAIAAMMFTSTVVGPAWAVPDYPSAEEVAAAKKKVSEKRAMIARLEKYLADLSVESDALATTALIKAEAYNQAQDSVDLMNTRVNSLQTQVDAANAQADQALEQLGQLAAQMYRNGSAGNSLNLFLNADKADDLLYQLGASEKIAQQSDQLYQRSIEKQRYAQALADELSAAKEELAAKAKIAQDAYAEAQAAANTLQAKVDENKALNRTFYAQLASLRNTSADLERRRAQGLADERAQANGTADTTAPELYDVGDANADKVEVMFNFAKAQLGEPYVLGGIGPNVWDCSGITKASYAAAGIYIGTHSATNQFRTMAAAKKLIPLNQLQPGDLMWYTKEPGNFDGDKYHIVIFYGNGMMLEAPRPGREVRIVPIRWGEMFKYGGRPSAP</sequence>
<dbReference type="EMBL" id="CAEZUW010000045">
    <property type="protein sequence ID" value="CAB4610565.1"/>
    <property type="molecule type" value="Genomic_DNA"/>
</dbReference>
<dbReference type="AlphaFoldDB" id="A0A6J6BW47"/>
<accession>A0A6J6BW47</accession>
<gene>
    <name evidence="7" type="ORF">UFOPK1410_00815</name>
    <name evidence="8" type="ORF">UFOPK1855_00394</name>
</gene>
<dbReference type="Pfam" id="PF00877">
    <property type="entry name" value="NLPC_P60"/>
    <property type="match status" value="1"/>
</dbReference>
<dbReference type="InterPro" id="IPR000064">
    <property type="entry name" value="NLP_P60_dom"/>
</dbReference>
<protein>
    <submittedName>
        <fullName evidence="7">Unannotated protein</fullName>
    </submittedName>
</protein>
<dbReference type="EMBL" id="CAEZSH010000107">
    <property type="protein sequence ID" value="CAB4543420.1"/>
    <property type="molecule type" value="Genomic_DNA"/>
</dbReference>
<proteinExistence type="inferred from homology"/>
<keyword evidence="5" id="KW-0175">Coiled coil</keyword>